<gene>
    <name evidence="2" type="ORF">CVT26_013065</name>
</gene>
<dbReference type="PANTHER" id="PTHR21310:SF15">
    <property type="entry name" value="AMINOGLYCOSIDE PHOSPHOTRANSFERASE DOMAIN-CONTAINING PROTEIN"/>
    <property type="match status" value="1"/>
</dbReference>
<dbReference type="Pfam" id="PF01636">
    <property type="entry name" value="APH"/>
    <property type="match status" value="1"/>
</dbReference>
<comment type="caution">
    <text evidence="2">The sequence shown here is derived from an EMBL/GenBank/DDBJ whole genome shotgun (WGS) entry which is preliminary data.</text>
</comment>
<dbReference type="CDD" id="cd05120">
    <property type="entry name" value="APH_ChoK_like"/>
    <property type="match status" value="1"/>
</dbReference>
<dbReference type="PANTHER" id="PTHR21310">
    <property type="entry name" value="AMINOGLYCOSIDE PHOSPHOTRANSFERASE-RELATED-RELATED"/>
    <property type="match status" value="1"/>
</dbReference>
<proteinExistence type="predicted"/>
<protein>
    <recommendedName>
        <fullName evidence="1">Aminoglycoside phosphotransferase domain-containing protein</fullName>
    </recommendedName>
</protein>
<dbReference type="EMBL" id="NHYE01001173">
    <property type="protein sequence ID" value="PPQ97891.1"/>
    <property type="molecule type" value="Genomic_DNA"/>
</dbReference>
<dbReference type="InParanoid" id="A0A409Y4L1"/>
<organism evidence="2 3">
    <name type="scientific">Gymnopilus dilepis</name>
    <dbReference type="NCBI Taxonomy" id="231916"/>
    <lineage>
        <taxon>Eukaryota</taxon>
        <taxon>Fungi</taxon>
        <taxon>Dikarya</taxon>
        <taxon>Basidiomycota</taxon>
        <taxon>Agaricomycotina</taxon>
        <taxon>Agaricomycetes</taxon>
        <taxon>Agaricomycetidae</taxon>
        <taxon>Agaricales</taxon>
        <taxon>Agaricineae</taxon>
        <taxon>Hymenogastraceae</taxon>
        <taxon>Gymnopilus</taxon>
    </lineage>
</organism>
<dbReference type="InterPro" id="IPR011009">
    <property type="entry name" value="Kinase-like_dom_sf"/>
</dbReference>
<dbReference type="InterPro" id="IPR051678">
    <property type="entry name" value="AGP_Transferase"/>
</dbReference>
<dbReference type="OrthoDB" id="8300194at2759"/>
<dbReference type="Gene3D" id="3.90.1200.10">
    <property type="match status" value="1"/>
</dbReference>
<name>A0A409Y4L1_9AGAR</name>
<dbReference type="InterPro" id="IPR002575">
    <property type="entry name" value="Aminoglycoside_PTrfase"/>
</dbReference>
<dbReference type="Proteomes" id="UP000284706">
    <property type="component" value="Unassembled WGS sequence"/>
</dbReference>
<accession>A0A409Y4L1</accession>
<dbReference type="AlphaFoldDB" id="A0A409Y4L1"/>
<sequence>MAAEATTMRFVSAHTSVPVPRVWLSFSWGENNYIFMERIKGSNLEEAWSRLAEASKDAVVDQLRGHVAQLRAIPAPDGLQSICSLGGGPVWCFRLHFFGRTGPFKDEEHMNLQLRHLRPLEDFPPIVQTAHRRQHPLVFTHNDLFPRNIMVDERTGRVLAILDWESAGWFPEHWEYCKCRNWGDWRVEQKFWRPLVPRMVPRYDEEAEADRVLMYESGVATISPTVHA</sequence>
<feature type="domain" description="Aminoglycoside phosphotransferase" evidence="1">
    <location>
        <begin position="2"/>
        <end position="185"/>
    </location>
</feature>
<keyword evidence="3" id="KW-1185">Reference proteome</keyword>
<reference evidence="2 3" key="1">
    <citation type="journal article" date="2018" name="Evol. Lett.">
        <title>Horizontal gene cluster transfer increased hallucinogenic mushroom diversity.</title>
        <authorList>
            <person name="Reynolds H.T."/>
            <person name="Vijayakumar V."/>
            <person name="Gluck-Thaler E."/>
            <person name="Korotkin H.B."/>
            <person name="Matheny P.B."/>
            <person name="Slot J.C."/>
        </authorList>
    </citation>
    <scope>NUCLEOTIDE SEQUENCE [LARGE SCALE GENOMIC DNA]</scope>
    <source>
        <strain evidence="2 3">SRW20</strain>
    </source>
</reference>
<evidence type="ECO:0000313" key="3">
    <source>
        <dbReference type="Proteomes" id="UP000284706"/>
    </source>
</evidence>
<dbReference type="STRING" id="231916.A0A409Y4L1"/>
<evidence type="ECO:0000259" key="1">
    <source>
        <dbReference type="Pfam" id="PF01636"/>
    </source>
</evidence>
<evidence type="ECO:0000313" key="2">
    <source>
        <dbReference type="EMBL" id="PPQ97891.1"/>
    </source>
</evidence>
<dbReference type="SUPFAM" id="SSF56112">
    <property type="entry name" value="Protein kinase-like (PK-like)"/>
    <property type="match status" value="1"/>
</dbReference>